<proteinExistence type="predicted"/>
<name>A0A538TX21_UNCEI</name>
<evidence type="ECO:0000313" key="4">
    <source>
        <dbReference type="Proteomes" id="UP000319836"/>
    </source>
</evidence>
<feature type="non-terminal residue" evidence="3">
    <location>
        <position position="227"/>
    </location>
</feature>
<evidence type="ECO:0000259" key="2">
    <source>
        <dbReference type="Pfam" id="PF00171"/>
    </source>
</evidence>
<dbReference type="PANTHER" id="PTHR43353:SF5">
    <property type="entry name" value="SUCCINATE-SEMIALDEHYDE DEHYDROGENASE, MITOCHONDRIAL"/>
    <property type="match status" value="1"/>
</dbReference>
<reference evidence="3 4" key="1">
    <citation type="journal article" date="2019" name="Nat. Microbiol.">
        <title>Mediterranean grassland soil C-N compound turnover is dependent on rainfall and depth, and is mediated by genomically divergent microorganisms.</title>
        <authorList>
            <person name="Diamond S."/>
            <person name="Andeer P.F."/>
            <person name="Li Z."/>
            <person name="Crits-Christoph A."/>
            <person name="Burstein D."/>
            <person name="Anantharaman K."/>
            <person name="Lane K.R."/>
            <person name="Thomas B.C."/>
            <person name="Pan C."/>
            <person name="Northen T.R."/>
            <person name="Banfield J.F."/>
        </authorList>
    </citation>
    <scope>NUCLEOTIDE SEQUENCE [LARGE SCALE GENOMIC DNA]</scope>
    <source>
        <strain evidence="3">WS_10</strain>
    </source>
</reference>
<dbReference type="Proteomes" id="UP000319836">
    <property type="component" value="Unassembled WGS sequence"/>
</dbReference>
<dbReference type="InterPro" id="IPR016161">
    <property type="entry name" value="Ald_DH/histidinol_DH"/>
</dbReference>
<dbReference type="SUPFAM" id="SSF53720">
    <property type="entry name" value="ALDH-like"/>
    <property type="match status" value="1"/>
</dbReference>
<dbReference type="InterPro" id="IPR050740">
    <property type="entry name" value="Aldehyde_DH_Superfamily"/>
</dbReference>
<gene>
    <name evidence="3" type="ORF">E6K80_14485</name>
</gene>
<accession>A0A538TX21</accession>
<dbReference type="InterPro" id="IPR015590">
    <property type="entry name" value="Aldehyde_DH_dom"/>
</dbReference>
<comment type="caution">
    <text evidence="3">The sequence shown here is derived from an EMBL/GenBank/DDBJ whole genome shotgun (WGS) entry which is preliminary data.</text>
</comment>
<evidence type="ECO:0000313" key="3">
    <source>
        <dbReference type="EMBL" id="TMQ68190.1"/>
    </source>
</evidence>
<feature type="domain" description="Aldehyde dehydrogenase" evidence="2">
    <location>
        <begin position="14"/>
        <end position="225"/>
    </location>
</feature>
<sequence>MSGTPRRAQRSDRAREHEVLSPVTGKVIERVPLRSADEIVRAISIPEPVALSRPEVLSFLERLQEGLARRRDRLVEVTMLETGFIRNDSEEIIDAAIEFLEDFELFVQEHVESPRAVRHSYGQESQREMRIAHRPFRCVAAMVPQNASFTLAITIIASALYAGSRIVVRPSLQCAVSAAILAEVIEESGPPTSAVRIVNSLADDFAGACYRAEDVDLIHYIGSNRHA</sequence>
<dbReference type="AlphaFoldDB" id="A0A538TX21"/>
<keyword evidence="1" id="KW-0560">Oxidoreductase</keyword>
<dbReference type="Gene3D" id="3.40.605.10">
    <property type="entry name" value="Aldehyde Dehydrogenase, Chain A, domain 1"/>
    <property type="match status" value="1"/>
</dbReference>
<organism evidence="3 4">
    <name type="scientific">Eiseniibacteriota bacterium</name>
    <dbReference type="NCBI Taxonomy" id="2212470"/>
    <lineage>
        <taxon>Bacteria</taxon>
        <taxon>Candidatus Eiseniibacteriota</taxon>
    </lineage>
</organism>
<dbReference type="InterPro" id="IPR016162">
    <property type="entry name" value="Ald_DH_N"/>
</dbReference>
<evidence type="ECO:0000256" key="1">
    <source>
        <dbReference type="ARBA" id="ARBA00023002"/>
    </source>
</evidence>
<protein>
    <submittedName>
        <fullName evidence="3">Aldehyde dehydrogenase</fullName>
    </submittedName>
</protein>
<dbReference type="PANTHER" id="PTHR43353">
    <property type="entry name" value="SUCCINATE-SEMIALDEHYDE DEHYDROGENASE, MITOCHONDRIAL"/>
    <property type="match status" value="1"/>
</dbReference>
<dbReference type="Pfam" id="PF00171">
    <property type="entry name" value="Aldedh"/>
    <property type="match status" value="1"/>
</dbReference>
<dbReference type="GO" id="GO:0016620">
    <property type="term" value="F:oxidoreductase activity, acting on the aldehyde or oxo group of donors, NAD or NADP as acceptor"/>
    <property type="evidence" value="ECO:0007669"/>
    <property type="project" value="UniProtKB-ARBA"/>
</dbReference>
<dbReference type="EMBL" id="VBPA01000413">
    <property type="protein sequence ID" value="TMQ68190.1"/>
    <property type="molecule type" value="Genomic_DNA"/>
</dbReference>